<comment type="caution">
    <text evidence="2">The sequence shown here is derived from an EMBL/GenBank/DDBJ whole genome shotgun (WGS) entry which is preliminary data.</text>
</comment>
<dbReference type="Pfam" id="PF10972">
    <property type="entry name" value="CsiV"/>
    <property type="match status" value="1"/>
</dbReference>
<accession>A0A2N8T732</accession>
<feature type="chain" id="PRO_5014634167" description="Peptidoglycan-binding protein, CsiV" evidence="1">
    <location>
        <begin position="27"/>
        <end position="178"/>
    </location>
</feature>
<keyword evidence="1" id="KW-0732">Signal</keyword>
<evidence type="ECO:0000313" key="3">
    <source>
        <dbReference type="Proteomes" id="UP000236023"/>
    </source>
</evidence>
<dbReference type="InterPro" id="IPR021241">
    <property type="entry name" value="CsiV"/>
</dbReference>
<sequence length="178" mass="20212">MPSLRRLALLAMLAMLAMLVAPPALADTLYRVELLLFRHAAPLEASQRAPYDWMRDALPLAAANERVPTLGEVAARLEASDGYRVLLHRAWQQPLGERGVRLAFSQGEPHFEHFPLQGALGLRQGRWLEVDARFWVNRFGEYGQLLGSQYLRQTFQLRPGELRYIDHDSLGLLIKASR</sequence>
<evidence type="ECO:0000256" key="1">
    <source>
        <dbReference type="SAM" id="SignalP"/>
    </source>
</evidence>
<proteinExistence type="predicted"/>
<gene>
    <name evidence="2" type="ORF">CXK94_05110</name>
</gene>
<feature type="signal peptide" evidence="1">
    <location>
        <begin position="1"/>
        <end position="26"/>
    </location>
</feature>
<organism evidence="2 3">
    <name type="scientific">Stutzerimonas stutzeri</name>
    <name type="common">Pseudomonas stutzeri</name>
    <dbReference type="NCBI Taxonomy" id="316"/>
    <lineage>
        <taxon>Bacteria</taxon>
        <taxon>Pseudomonadati</taxon>
        <taxon>Pseudomonadota</taxon>
        <taxon>Gammaproteobacteria</taxon>
        <taxon>Pseudomonadales</taxon>
        <taxon>Pseudomonadaceae</taxon>
        <taxon>Stutzerimonas</taxon>
    </lineage>
</organism>
<evidence type="ECO:0008006" key="4">
    <source>
        <dbReference type="Google" id="ProtNLM"/>
    </source>
</evidence>
<reference evidence="2 3" key="1">
    <citation type="submission" date="2018-01" db="EMBL/GenBank/DDBJ databases">
        <title>Denitrification phenotypes of diverse strains of Pseudomonas stutzeri.</title>
        <authorList>
            <person name="Milligan D.A."/>
            <person name="Bergaust L."/>
            <person name="Bakken L.R."/>
            <person name="Frostegard A."/>
        </authorList>
    </citation>
    <scope>NUCLEOTIDE SEQUENCE [LARGE SCALE GENOMIC DNA]</scope>
    <source>
        <strain evidence="2 3">24a75</strain>
    </source>
</reference>
<evidence type="ECO:0000313" key="2">
    <source>
        <dbReference type="EMBL" id="PNG10587.1"/>
    </source>
</evidence>
<dbReference type="EMBL" id="POUT01000002">
    <property type="protein sequence ID" value="PNG10587.1"/>
    <property type="molecule type" value="Genomic_DNA"/>
</dbReference>
<dbReference type="Proteomes" id="UP000236023">
    <property type="component" value="Unassembled WGS sequence"/>
</dbReference>
<name>A0A2N8T732_STUST</name>
<dbReference type="RefSeq" id="WP_102893522.1">
    <property type="nucleotide sequence ID" value="NZ_JAMOHU010000001.1"/>
</dbReference>
<protein>
    <recommendedName>
        <fullName evidence="4">Peptidoglycan-binding protein, CsiV</fullName>
    </recommendedName>
</protein>
<dbReference type="AlphaFoldDB" id="A0A2N8T732"/>